<dbReference type="PANTHER" id="PTHR28457">
    <property type="entry name" value="COILED-COIL DOMAIN-CONTAINING PROTEIN 189"/>
    <property type="match status" value="1"/>
</dbReference>
<dbReference type="OrthoDB" id="425082at2759"/>
<protein>
    <recommendedName>
        <fullName evidence="3">CLAMP domain-containing protein</fullName>
    </recommendedName>
</protein>
<gene>
    <name evidence="1" type="ORF">PKNOH_S130170100</name>
</gene>
<organism evidence="1 2">
    <name type="scientific">Plasmodium knowlesi</name>
    <dbReference type="NCBI Taxonomy" id="5850"/>
    <lineage>
        <taxon>Eukaryota</taxon>
        <taxon>Sar</taxon>
        <taxon>Alveolata</taxon>
        <taxon>Apicomplexa</taxon>
        <taxon>Aconoidasida</taxon>
        <taxon>Haemosporida</taxon>
        <taxon>Plasmodiidae</taxon>
        <taxon>Plasmodium</taxon>
        <taxon>Plasmodium (Plasmodium)</taxon>
    </lineage>
</organism>
<sequence length="393" mass="46126">MNKPQGEWTGGRTWGFFLTCADIKKHEMRKIIVISDRKAQRRELIKKLHIHFRRTDEKSKRGKRKNAKLAIYDFLPVGLNDEVLEARKFEQRNPVTLEGVHTPCVVKNGVTSDSIRSEYESSHLYSTNVMRRKKMKKIVNDFFYNTLRYCISRDLSVVEISTYLSIMKYIFLKVVYGGRSHVVELFAEFKKVMLHHSINRSPSCVKIFSYTSLRVLIKYALNTFFRNFFFYKFIFLPIYDIHFDGGFDDLEKLENEEDDDDDIGFDEDATVCSLDTPSGGDYVRKLLNLDVGEINHLTFGRSSEDVFTREMQDFFKKFEIQKEPVTFETNKCKENKNLKKLCTRVVNCSQVDEGRTKGQEQWSASEEYLIGKMDNLYRDLEARIVKRLDTHLG</sequence>
<name>A0A1Y3DJL6_PLAKN</name>
<proteinExistence type="predicted"/>
<dbReference type="AlphaFoldDB" id="A0A1Y3DJL6"/>
<comment type="caution">
    <text evidence="1">The sequence shown here is derived from an EMBL/GenBank/DDBJ whole genome shotgun (WGS) entry which is preliminary data.</text>
</comment>
<dbReference type="Proteomes" id="UP000195012">
    <property type="component" value="Unassembled WGS sequence"/>
</dbReference>
<dbReference type="EMBL" id="NETL01000027">
    <property type="protein sequence ID" value="OTN64744.1"/>
    <property type="molecule type" value="Genomic_DNA"/>
</dbReference>
<dbReference type="eggNOG" id="ENOG502RXPT">
    <property type="taxonomic scope" value="Eukaryota"/>
</dbReference>
<dbReference type="PANTHER" id="PTHR28457:SF1">
    <property type="entry name" value="CILIA- AND FLAGELLA-ASSOCIATED PROTEIN 119"/>
    <property type="match status" value="1"/>
</dbReference>
<dbReference type="VEuPathDB" id="PlasmoDB:PKNOH_S130170100"/>
<reference evidence="1 2" key="1">
    <citation type="submission" date="2017-05" db="EMBL/GenBank/DDBJ databases">
        <title>PacBio assembly of a Plasmodium knowlesi genome sequence with Hi-C correction and manual annotation of the SICAvar gene family.</title>
        <authorList>
            <person name="Lapp S.A."/>
            <person name="Geraldo J.A."/>
            <person name="Chien J.-T."/>
            <person name="Ay F."/>
            <person name="Pakala S.B."/>
            <person name="Batugedara G."/>
            <person name="Humphrey J.C."/>
            <person name="Debarry J.D."/>
            <person name="Le Roch K.G."/>
            <person name="Galinski M.R."/>
            <person name="Kissinger J.C."/>
        </authorList>
    </citation>
    <scope>NUCLEOTIDE SEQUENCE [LARGE SCALE GENOMIC DNA]</scope>
    <source>
        <strain evidence="2">Malayan Strain Pk1 (A+)</strain>
    </source>
</reference>
<accession>A0A1Y3DJL6</accession>
<dbReference type="VEuPathDB" id="PlasmoDB:PKA1H_110009100"/>
<dbReference type="Pfam" id="PF14769">
    <property type="entry name" value="CLAMP"/>
    <property type="match status" value="1"/>
</dbReference>
<evidence type="ECO:0000313" key="1">
    <source>
        <dbReference type="EMBL" id="OTN64744.1"/>
    </source>
</evidence>
<dbReference type="VEuPathDB" id="PlasmoDB:PKNH_1104000"/>
<evidence type="ECO:0000313" key="2">
    <source>
        <dbReference type="Proteomes" id="UP000195012"/>
    </source>
</evidence>
<evidence type="ECO:0008006" key="3">
    <source>
        <dbReference type="Google" id="ProtNLM"/>
    </source>
</evidence>
<dbReference type="InterPro" id="IPR032727">
    <property type="entry name" value="CLAMP"/>
</dbReference>